<comment type="caution">
    <text evidence="1">The sequence shown here is derived from an EMBL/GenBank/DDBJ whole genome shotgun (WGS) entry which is preliminary data.</text>
</comment>
<proteinExistence type="predicted"/>
<reference evidence="1 2" key="1">
    <citation type="journal article" date="2021" name="Elife">
        <title>Chloroplast acquisition without the gene transfer in kleptoplastic sea slugs, Plakobranchus ocellatus.</title>
        <authorList>
            <person name="Maeda T."/>
            <person name="Takahashi S."/>
            <person name="Yoshida T."/>
            <person name="Shimamura S."/>
            <person name="Takaki Y."/>
            <person name="Nagai Y."/>
            <person name="Toyoda A."/>
            <person name="Suzuki Y."/>
            <person name="Arimoto A."/>
            <person name="Ishii H."/>
            <person name="Satoh N."/>
            <person name="Nishiyama T."/>
            <person name="Hasebe M."/>
            <person name="Maruyama T."/>
            <person name="Minagawa J."/>
            <person name="Obokata J."/>
            <person name="Shigenobu S."/>
        </authorList>
    </citation>
    <scope>NUCLEOTIDE SEQUENCE [LARGE SCALE GENOMIC DNA]</scope>
</reference>
<protein>
    <submittedName>
        <fullName evidence="1">Uncharacterized protein</fullName>
    </submittedName>
</protein>
<dbReference type="Proteomes" id="UP000735302">
    <property type="component" value="Unassembled WGS sequence"/>
</dbReference>
<dbReference type="EMBL" id="BLXT01001211">
    <property type="protein sequence ID" value="GFN83631.1"/>
    <property type="molecule type" value="Genomic_DNA"/>
</dbReference>
<gene>
    <name evidence="1" type="ORF">PoB_001013700</name>
</gene>
<dbReference type="AlphaFoldDB" id="A0AAV3YND8"/>
<keyword evidence="2" id="KW-1185">Reference proteome</keyword>
<organism evidence="1 2">
    <name type="scientific">Plakobranchus ocellatus</name>
    <dbReference type="NCBI Taxonomy" id="259542"/>
    <lineage>
        <taxon>Eukaryota</taxon>
        <taxon>Metazoa</taxon>
        <taxon>Spiralia</taxon>
        <taxon>Lophotrochozoa</taxon>
        <taxon>Mollusca</taxon>
        <taxon>Gastropoda</taxon>
        <taxon>Heterobranchia</taxon>
        <taxon>Euthyneura</taxon>
        <taxon>Panpulmonata</taxon>
        <taxon>Sacoglossa</taxon>
        <taxon>Placobranchoidea</taxon>
        <taxon>Plakobranchidae</taxon>
        <taxon>Plakobranchus</taxon>
    </lineage>
</organism>
<name>A0AAV3YND8_9GAST</name>
<sequence>MIANVCSREAPKGWFGFCMQPVHNKGISGSQALRQATAPVAGHEPVTEGYLKISGWIRYPFCHRRPRRGRSLGTVLHTTYYC</sequence>
<accession>A0AAV3YND8</accession>
<evidence type="ECO:0000313" key="2">
    <source>
        <dbReference type="Proteomes" id="UP000735302"/>
    </source>
</evidence>
<evidence type="ECO:0000313" key="1">
    <source>
        <dbReference type="EMBL" id="GFN83631.1"/>
    </source>
</evidence>